<evidence type="ECO:0000313" key="2">
    <source>
        <dbReference type="EMBL" id="AWI07431.1"/>
    </source>
</evidence>
<evidence type="ECO:0000259" key="1">
    <source>
        <dbReference type="SMART" id="SM00909"/>
    </source>
</evidence>
<dbReference type="AlphaFoldDB" id="A0A2U8DY83"/>
<reference evidence="3" key="1">
    <citation type="submission" date="2017-04" db="EMBL/GenBank/DDBJ databases">
        <authorList>
            <person name="Song Y."/>
            <person name="Cho B.-K."/>
        </authorList>
    </citation>
    <scope>NUCLEOTIDE SEQUENCE [LARGE SCALE GENOMIC DNA]</scope>
    <source>
        <strain evidence="3">SL1</strain>
    </source>
</reference>
<dbReference type="EMBL" id="CP020953">
    <property type="protein sequence ID" value="AWI07431.1"/>
    <property type="molecule type" value="Genomic_DNA"/>
</dbReference>
<accession>A0A2U8DY83</accession>
<dbReference type="PROSITE" id="PS51257">
    <property type="entry name" value="PROKAR_LIPOPROTEIN"/>
    <property type="match status" value="1"/>
</dbReference>
<dbReference type="SMART" id="SM00909">
    <property type="entry name" value="Germane"/>
    <property type="match status" value="1"/>
</dbReference>
<gene>
    <name evidence="2" type="ORF">B9W14_24170</name>
</gene>
<feature type="domain" description="GerMN" evidence="1">
    <location>
        <begin position="80"/>
        <end position="167"/>
    </location>
</feature>
<dbReference type="OrthoDB" id="1935495at2"/>
<dbReference type="RefSeq" id="WP_032078418.1">
    <property type="nucleotide sequence ID" value="NZ_CP020953.1"/>
</dbReference>
<name>A0A2U8DY83_9CLOT</name>
<organism evidence="2 3">
    <name type="scientific">Clostridium drakei</name>
    <dbReference type="NCBI Taxonomy" id="332101"/>
    <lineage>
        <taxon>Bacteria</taxon>
        <taxon>Bacillati</taxon>
        <taxon>Bacillota</taxon>
        <taxon>Clostridia</taxon>
        <taxon>Eubacteriales</taxon>
        <taxon>Clostridiaceae</taxon>
        <taxon>Clostridium</taxon>
    </lineage>
</organism>
<dbReference type="Proteomes" id="UP000244910">
    <property type="component" value="Chromosome"/>
</dbReference>
<evidence type="ECO:0000313" key="3">
    <source>
        <dbReference type="Proteomes" id="UP000244910"/>
    </source>
</evidence>
<sequence length="187" mass="20753">MKKTLSILICSMTIFSVVSLTGCKNKDTISSGDKEKQIALSKEKENALDLNIYFGSSNNSTNSTDLSKEQRVIKKDELLGETIINEIIKGPSVKNNLNSVLPKDTKLLSFSIKDNTAYVNFSKEANISMNAYKEETCLKSIIFSLTELPSIQKVKIFIDNKDTNVWGNNFTLTSPLGKDTISNAKKK</sequence>
<dbReference type="InterPro" id="IPR019606">
    <property type="entry name" value="GerMN"/>
</dbReference>
<keyword evidence="3" id="KW-1185">Reference proteome</keyword>
<dbReference type="Pfam" id="PF10646">
    <property type="entry name" value="Germane"/>
    <property type="match status" value="1"/>
</dbReference>
<dbReference type="KEGG" id="cdrk:B9W14_24170"/>
<protein>
    <submittedName>
        <fullName evidence="2">Sporulation/spore germination protein</fullName>
    </submittedName>
</protein>
<proteinExistence type="predicted"/>